<reference evidence="9 10" key="1">
    <citation type="journal article" date="2013" name="Int. J. Syst. Evol. Microbiol.">
        <title>Marinicauda pacifica gen. nov., sp. nov., a prosthecate alphaproteobacterium of the family Hyphomonadaceae isolated from deep seawater.</title>
        <authorList>
            <person name="Zhang X.Y."/>
            <person name="Li G.W."/>
            <person name="Wang C.S."/>
            <person name="Zhang Y.J."/>
            <person name="Xu X.W."/>
            <person name="Li H."/>
            <person name="Liu A."/>
            <person name="Liu C."/>
            <person name="Xie B.B."/>
            <person name="Qin Q.L."/>
            <person name="Xu Z."/>
            <person name="Chen X.L."/>
            <person name="Zhou B.C."/>
            <person name="Zhang Y.Z."/>
        </authorList>
    </citation>
    <scope>NUCLEOTIDE SEQUENCE [LARGE SCALE GENOMIC DNA]</scope>
    <source>
        <strain evidence="9 10">P-1 km-3</strain>
    </source>
</reference>
<accession>A0A4S2HDY3</accession>
<evidence type="ECO:0000256" key="4">
    <source>
        <dbReference type="ARBA" id="ARBA00022989"/>
    </source>
</evidence>
<keyword evidence="2" id="KW-1003">Cell membrane</keyword>
<proteinExistence type="predicted"/>
<protein>
    <submittedName>
        <fullName evidence="9">ABC transporter permease</fullName>
    </submittedName>
</protein>
<dbReference type="EMBL" id="SRXV01000001">
    <property type="protein sequence ID" value="TGY94265.1"/>
    <property type="molecule type" value="Genomic_DNA"/>
</dbReference>
<feature type="domain" description="ABC3 transporter permease C-terminal" evidence="7">
    <location>
        <begin position="264"/>
        <end position="377"/>
    </location>
</feature>
<dbReference type="Pfam" id="PF02687">
    <property type="entry name" value="FtsX"/>
    <property type="match status" value="1"/>
</dbReference>
<dbReference type="InterPro" id="IPR025857">
    <property type="entry name" value="MacB_PCD"/>
</dbReference>
<dbReference type="InterPro" id="IPR051125">
    <property type="entry name" value="ABC-4/HrtB_transporter"/>
</dbReference>
<dbReference type="PANTHER" id="PTHR43738:SF3">
    <property type="entry name" value="ABC TRANSPORTER PERMEASE"/>
    <property type="match status" value="1"/>
</dbReference>
<evidence type="ECO:0000259" key="8">
    <source>
        <dbReference type="Pfam" id="PF12704"/>
    </source>
</evidence>
<dbReference type="Pfam" id="PF12704">
    <property type="entry name" value="MacB_PCD"/>
    <property type="match status" value="1"/>
</dbReference>
<evidence type="ECO:0000256" key="1">
    <source>
        <dbReference type="ARBA" id="ARBA00004651"/>
    </source>
</evidence>
<feature type="transmembrane region" description="Helical" evidence="6">
    <location>
        <begin position="20"/>
        <end position="39"/>
    </location>
</feature>
<dbReference type="AlphaFoldDB" id="A0A4S2HDY3"/>
<gene>
    <name evidence="9" type="ORF">E5162_03045</name>
</gene>
<organism evidence="9 10">
    <name type="scientific">Marinicauda pacifica</name>
    <dbReference type="NCBI Taxonomy" id="1133559"/>
    <lineage>
        <taxon>Bacteria</taxon>
        <taxon>Pseudomonadati</taxon>
        <taxon>Pseudomonadota</taxon>
        <taxon>Alphaproteobacteria</taxon>
        <taxon>Maricaulales</taxon>
        <taxon>Maricaulaceae</taxon>
        <taxon>Marinicauda</taxon>
    </lineage>
</organism>
<evidence type="ECO:0000256" key="6">
    <source>
        <dbReference type="SAM" id="Phobius"/>
    </source>
</evidence>
<feature type="transmembrane region" description="Helical" evidence="6">
    <location>
        <begin position="303"/>
        <end position="330"/>
    </location>
</feature>
<evidence type="ECO:0000259" key="7">
    <source>
        <dbReference type="Pfam" id="PF02687"/>
    </source>
</evidence>
<evidence type="ECO:0000256" key="3">
    <source>
        <dbReference type="ARBA" id="ARBA00022692"/>
    </source>
</evidence>
<name>A0A4S2HDY3_9PROT</name>
<dbReference type="GO" id="GO:0005886">
    <property type="term" value="C:plasma membrane"/>
    <property type="evidence" value="ECO:0007669"/>
    <property type="project" value="UniProtKB-SubCell"/>
</dbReference>
<keyword evidence="10" id="KW-1185">Reference proteome</keyword>
<evidence type="ECO:0000256" key="5">
    <source>
        <dbReference type="ARBA" id="ARBA00023136"/>
    </source>
</evidence>
<dbReference type="RefSeq" id="WP_135943461.1">
    <property type="nucleotide sequence ID" value="NZ_BMEI01000001.1"/>
</dbReference>
<comment type="caution">
    <text evidence="9">The sequence shown here is derived from an EMBL/GenBank/DDBJ whole genome shotgun (WGS) entry which is preliminary data.</text>
</comment>
<feature type="transmembrane region" description="Helical" evidence="6">
    <location>
        <begin position="256"/>
        <end position="283"/>
    </location>
</feature>
<dbReference type="OrthoDB" id="9775474at2"/>
<keyword evidence="5 6" id="KW-0472">Membrane</keyword>
<evidence type="ECO:0000256" key="2">
    <source>
        <dbReference type="ARBA" id="ARBA00022475"/>
    </source>
</evidence>
<dbReference type="PANTHER" id="PTHR43738">
    <property type="entry name" value="ABC TRANSPORTER, MEMBRANE PROTEIN"/>
    <property type="match status" value="1"/>
</dbReference>
<comment type="subcellular location">
    <subcellularLocation>
        <location evidence="1">Cell membrane</location>
        <topology evidence="1">Multi-pass membrane protein</topology>
    </subcellularLocation>
</comment>
<feature type="domain" description="MacB-like periplasmic core" evidence="8">
    <location>
        <begin position="19"/>
        <end position="228"/>
    </location>
</feature>
<dbReference type="Proteomes" id="UP000305451">
    <property type="component" value="Unassembled WGS sequence"/>
</dbReference>
<keyword evidence="3 6" id="KW-0812">Transmembrane</keyword>
<sequence>MNRATLVRKSLFRKKVRAILLILSIAIAFFIFGALGAFYKAFNSGVEVAAADRLVTVNKINFTVTMPLAYQARVAQVEGVRNVSHASWFGGYYQEPQNFVQTFAVDPETYLIAYDELTLPPEQREAFLTDRTCLAAGRALANQYGWSLGDRIPLLSNIWQQQDGSSAWDFTICAIFDADDDAVPTNYAIFHYDYFNETLAFNRDQLGWLIVSTTDPALNAEVSQAIDALFANSPAETETTTEAAFTQAFLEQIGNIGLILTSVIGAAFATILMIVGTTMVLAVDERTKEIAVMKTLGFTAPSIFAMTLGEVFLLSLLGGLIGLGLAWTLVSLAAESLAGFIPGLGISLDIALIALALMVGLALLTGLLPAMRAMNVQISTALGKL</sequence>
<feature type="transmembrane region" description="Helical" evidence="6">
    <location>
        <begin position="350"/>
        <end position="370"/>
    </location>
</feature>
<evidence type="ECO:0000313" key="9">
    <source>
        <dbReference type="EMBL" id="TGY94265.1"/>
    </source>
</evidence>
<keyword evidence="4 6" id="KW-1133">Transmembrane helix</keyword>
<dbReference type="InterPro" id="IPR003838">
    <property type="entry name" value="ABC3_permease_C"/>
</dbReference>
<evidence type="ECO:0000313" key="10">
    <source>
        <dbReference type="Proteomes" id="UP000305451"/>
    </source>
</evidence>